<evidence type="ECO:0000256" key="3">
    <source>
        <dbReference type="ARBA" id="ARBA00022692"/>
    </source>
</evidence>
<comment type="subcellular location">
    <subcellularLocation>
        <location evidence="1">Membrane</location>
        <topology evidence="1">Multi-pass membrane protein</topology>
    </subcellularLocation>
</comment>
<dbReference type="InterPro" id="IPR002657">
    <property type="entry name" value="BilAc:Na_symport/Acr3"/>
</dbReference>
<dbReference type="InterPro" id="IPR038770">
    <property type="entry name" value="Na+/solute_symporter_sf"/>
</dbReference>
<name>A0A5B8MWQ0_9CHLO</name>
<feature type="transmembrane region" description="Helical" evidence="6">
    <location>
        <begin position="196"/>
        <end position="218"/>
    </location>
</feature>
<dbReference type="EMBL" id="CP031047">
    <property type="protein sequence ID" value="QDZ24731.1"/>
    <property type="molecule type" value="Genomic_DNA"/>
</dbReference>
<dbReference type="OrthoDB" id="203097at2759"/>
<dbReference type="PANTHER" id="PTHR10361:SF28">
    <property type="entry name" value="P3 PROTEIN-RELATED"/>
    <property type="match status" value="1"/>
</dbReference>
<feature type="transmembrane region" description="Helical" evidence="6">
    <location>
        <begin position="102"/>
        <end position="121"/>
    </location>
</feature>
<dbReference type="GO" id="GO:0009941">
    <property type="term" value="C:chloroplast envelope"/>
    <property type="evidence" value="ECO:0007669"/>
    <property type="project" value="UniProtKB-ARBA"/>
</dbReference>
<evidence type="ECO:0000313" key="8">
    <source>
        <dbReference type="Proteomes" id="UP000316726"/>
    </source>
</evidence>
<sequence length="381" mass="40442">MLSRRQVVQRSRCRAEVVQRRVPAMERSTSVAGEVLSVPRGVAVFGHRARAWAPRAASNDASESGSPSVLTLATNLFPVWVLLACMLAVWRPLWFSWFKGDPFMFGLSSTMLGMGLTLTLEDVKRALMRLTDVSRGCLLQYTVMPVLGYLVSRIFQLPKAFAVGVVLVACCPGGTSSNIVSYLARADVPLSVMMTTLSTAGAVFMTPLLTKLFAGALVPVNAGAMLWSTAQIVLLPVLVGALANTSFPKTTAKVARCTPVYAVLMVALLCASVVARNASTIISAGPVLFMALVALHSGGFLLGYAMTKLTGGQEKVARTTSIEVGMQNSALGCVLATLHFSDPMTAAPAAISACIHSVIGSTIAGLWRATDHAREARHTRE</sequence>
<evidence type="ECO:0000256" key="1">
    <source>
        <dbReference type="ARBA" id="ARBA00004141"/>
    </source>
</evidence>
<evidence type="ECO:0000256" key="4">
    <source>
        <dbReference type="ARBA" id="ARBA00022989"/>
    </source>
</evidence>
<feature type="transmembrane region" description="Helical" evidence="6">
    <location>
        <begin position="254"/>
        <end position="275"/>
    </location>
</feature>
<proteinExistence type="inferred from homology"/>
<feature type="transmembrane region" description="Helical" evidence="6">
    <location>
        <begin position="133"/>
        <end position="155"/>
    </location>
</feature>
<evidence type="ECO:0000313" key="7">
    <source>
        <dbReference type="EMBL" id="QDZ24731.1"/>
    </source>
</evidence>
<keyword evidence="8" id="KW-1185">Reference proteome</keyword>
<dbReference type="Proteomes" id="UP000316726">
    <property type="component" value="Chromosome 14"/>
</dbReference>
<accession>A0A5B8MWQ0</accession>
<reference evidence="7 8" key="1">
    <citation type="submission" date="2018-07" db="EMBL/GenBank/DDBJ databases">
        <title>The complete nuclear genome of the prasinophyte Chloropicon primus (CCMP1205).</title>
        <authorList>
            <person name="Pombert J.-F."/>
            <person name="Otis C."/>
            <person name="Turmel M."/>
            <person name="Lemieux C."/>
        </authorList>
    </citation>
    <scope>NUCLEOTIDE SEQUENCE [LARGE SCALE GENOMIC DNA]</scope>
    <source>
        <strain evidence="7 8">CCMP1205</strain>
    </source>
</reference>
<feature type="transmembrane region" description="Helical" evidence="6">
    <location>
        <begin position="161"/>
        <end position="184"/>
    </location>
</feature>
<evidence type="ECO:0000256" key="5">
    <source>
        <dbReference type="ARBA" id="ARBA00023136"/>
    </source>
</evidence>
<feature type="transmembrane region" description="Helical" evidence="6">
    <location>
        <begin position="281"/>
        <end position="305"/>
    </location>
</feature>
<evidence type="ECO:0000256" key="2">
    <source>
        <dbReference type="ARBA" id="ARBA00006528"/>
    </source>
</evidence>
<dbReference type="PANTHER" id="PTHR10361">
    <property type="entry name" value="SODIUM-BILE ACID COTRANSPORTER"/>
    <property type="match status" value="1"/>
</dbReference>
<dbReference type="AlphaFoldDB" id="A0A5B8MWQ0"/>
<feature type="transmembrane region" description="Helical" evidence="6">
    <location>
        <begin position="69"/>
        <end position="90"/>
    </location>
</feature>
<keyword evidence="5 6" id="KW-0472">Membrane</keyword>
<keyword evidence="4 6" id="KW-1133">Transmembrane helix</keyword>
<feature type="transmembrane region" description="Helical" evidence="6">
    <location>
        <begin position="224"/>
        <end position="242"/>
    </location>
</feature>
<dbReference type="Pfam" id="PF01758">
    <property type="entry name" value="SBF"/>
    <property type="match status" value="1"/>
</dbReference>
<dbReference type="Gene3D" id="1.20.1530.20">
    <property type="match status" value="1"/>
</dbReference>
<evidence type="ECO:0000256" key="6">
    <source>
        <dbReference type="SAM" id="Phobius"/>
    </source>
</evidence>
<comment type="similarity">
    <text evidence="2">Belongs to the bile acid:sodium symporter (BASS) (TC 2.A.28) family.</text>
</comment>
<protein>
    <submittedName>
        <fullName evidence="7">BASS sodium/metabolite symporter</fullName>
    </submittedName>
</protein>
<dbReference type="InterPro" id="IPR004710">
    <property type="entry name" value="Bilac:Na_transpt"/>
</dbReference>
<gene>
    <name evidence="7" type="ORF">A3770_14p72490</name>
</gene>
<dbReference type="GO" id="GO:0016020">
    <property type="term" value="C:membrane"/>
    <property type="evidence" value="ECO:0007669"/>
    <property type="project" value="UniProtKB-SubCell"/>
</dbReference>
<keyword evidence="3 6" id="KW-0812">Transmembrane</keyword>
<organism evidence="7 8">
    <name type="scientific">Chloropicon primus</name>
    <dbReference type="NCBI Taxonomy" id="1764295"/>
    <lineage>
        <taxon>Eukaryota</taxon>
        <taxon>Viridiplantae</taxon>
        <taxon>Chlorophyta</taxon>
        <taxon>Chloropicophyceae</taxon>
        <taxon>Chloropicales</taxon>
        <taxon>Chloropicaceae</taxon>
        <taxon>Chloropicon</taxon>
    </lineage>
</organism>